<dbReference type="EMBL" id="CAJHUC010003097">
    <property type="protein sequence ID" value="CAD7705338.1"/>
    <property type="molecule type" value="Genomic_DNA"/>
</dbReference>
<dbReference type="Gene3D" id="3.50.50.60">
    <property type="entry name" value="FAD/NAD(P)-binding domain"/>
    <property type="match status" value="1"/>
</dbReference>
<dbReference type="SUPFAM" id="SSF51905">
    <property type="entry name" value="FAD/NAD(P)-binding domain"/>
    <property type="match status" value="2"/>
</dbReference>
<dbReference type="AlphaFoldDB" id="A0A8S1JE99"/>
<evidence type="ECO:0000313" key="2">
    <source>
        <dbReference type="Proteomes" id="UP000708148"/>
    </source>
</evidence>
<gene>
    <name evidence="1" type="ORF">OSTQU699_LOCUS10693</name>
</gene>
<dbReference type="Proteomes" id="UP000708148">
    <property type="component" value="Unassembled WGS sequence"/>
</dbReference>
<evidence type="ECO:0008006" key="3">
    <source>
        <dbReference type="Google" id="ProtNLM"/>
    </source>
</evidence>
<sequence>MEGEADTVQDLVVVGAGPHALTFLCFLLEQEPMGAALVDAHRAVIRSRLSDRELRAIIDRRRRAGASTRGSARPKLKVVDRHGGEGWMRNWRRQFDVLRIENLRSNAGLHPDPVDPEMLFEYARALGLSMEEGFAPITGVPRSREFHGPFQVPTAALFARFCDFLVQAYRLGGALVEGEVVAIEQVELREGGGEDGGDGVCNGFCVTLANGTILKSRIVVASVGHANLRNFPDWIDPDSAPAGRISHAWDFVHIERVEKQRYGGEVILIIGGGQTSVQLAALAVDLGAKMVVLLVRSELKVRQFDSDLLWTGRLRSERLRAFFKEAHMDARLGMIEEARQGGTITPEGKATLECLEAQGRCRVMEGVEGWDAQWVPEKGSFDVLLSDDTEMVADRIWAATGSRMDVVEEGIFDPMMTSSPISTVGGYPVLQPDLRWNPGVNMYVIGAYSALAVGPDAVNLSGARRAGFKVAKSIKECWSRTPQQHELCT</sequence>
<name>A0A8S1JE99_9CHLO</name>
<keyword evidence="2" id="KW-1185">Reference proteome</keyword>
<dbReference type="PANTHER" id="PTHR38663">
    <property type="match status" value="1"/>
</dbReference>
<organism evidence="1 2">
    <name type="scientific">Ostreobium quekettii</name>
    <dbReference type="NCBI Taxonomy" id="121088"/>
    <lineage>
        <taxon>Eukaryota</taxon>
        <taxon>Viridiplantae</taxon>
        <taxon>Chlorophyta</taxon>
        <taxon>core chlorophytes</taxon>
        <taxon>Ulvophyceae</taxon>
        <taxon>TCBD clade</taxon>
        <taxon>Bryopsidales</taxon>
        <taxon>Ostreobineae</taxon>
        <taxon>Ostreobiaceae</taxon>
        <taxon>Ostreobium</taxon>
    </lineage>
</organism>
<accession>A0A8S1JE99</accession>
<dbReference type="OrthoDB" id="546618at2759"/>
<proteinExistence type="predicted"/>
<comment type="caution">
    <text evidence="1">The sequence shown here is derived from an EMBL/GenBank/DDBJ whole genome shotgun (WGS) entry which is preliminary data.</text>
</comment>
<evidence type="ECO:0000313" key="1">
    <source>
        <dbReference type="EMBL" id="CAD7705338.1"/>
    </source>
</evidence>
<dbReference type="InterPro" id="IPR036188">
    <property type="entry name" value="FAD/NAD-bd_sf"/>
</dbReference>
<dbReference type="PANTHER" id="PTHR38663:SF1">
    <property type="entry name" value="L-ORNITHINE N(5)-MONOOXYGENASE"/>
    <property type="match status" value="1"/>
</dbReference>
<reference evidence="1" key="1">
    <citation type="submission" date="2020-12" db="EMBL/GenBank/DDBJ databases">
        <authorList>
            <person name="Iha C."/>
        </authorList>
    </citation>
    <scope>NUCLEOTIDE SEQUENCE</scope>
</reference>
<protein>
    <recommendedName>
        <fullName evidence="3">L-ornithine N(5)-monooxygenase</fullName>
    </recommendedName>
</protein>